<name>A0ACB7IQ79_PLECO</name>
<proteinExistence type="predicted"/>
<evidence type="ECO:0000313" key="2">
    <source>
        <dbReference type="Proteomes" id="UP000824881"/>
    </source>
</evidence>
<reference evidence="1 2" key="1">
    <citation type="journal article" date="2021" name="Appl. Environ. Microbiol.">
        <title>Genetic linkage and physical mapping for an oyster mushroom Pleurotus cornucopiae and QTL analysis for the trait cap color.</title>
        <authorList>
            <person name="Zhang Y."/>
            <person name="Gao W."/>
            <person name="Sonnenberg A."/>
            <person name="Chen Q."/>
            <person name="Zhang J."/>
            <person name="Huang C."/>
        </authorList>
    </citation>
    <scope>NUCLEOTIDE SEQUENCE [LARGE SCALE GENOMIC DNA]</scope>
    <source>
        <strain evidence="1">CCMSSC00406</strain>
    </source>
</reference>
<dbReference type="EMBL" id="WQMT02000007">
    <property type="protein sequence ID" value="KAG9220280.1"/>
    <property type="molecule type" value="Genomic_DNA"/>
</dbReference>
<accession>A0ACB7IQ79</accession>
<dbReference type="Proteomes" id="UP000824881">
    <property type="component" value="Unassembled WGS sequence"/>
</dbReference>
<evidence type="ECO:0000313" key="1">
    <source>
        <dbReference type="EMBL" id="KAG9220280.1"/>
    </source>
</evidence>
<sequence length="749" mass="81973">MALRPTAIAALSMFTIQGPVIYALLLVVPVALLLSRRRSIKASAPKPLADETDKEKEQKPAKSIMQPPRDDLVAPKEDPFTIEQLKAFDGSDPSKPIYVAIKGTVFDVSHKTDVYGPGKSYNLFAGKDASKALGMSSLKPEDAISDYSTLSEGDMKTLNDWHAFFTKRYNIVGRVVDLPPPSVPTSNMMLNVTRYNPNTTLLKFAILISLKGHTSESKVVEGGKVVVVNTKSNLLILTLFMGAVEAATATSPLNIKRLQRNKVTTFSHVEVSIQVGKSLGKAPEGLQKLNSERVWSTYLDTAAHSRARSAGTASPAPSANLMSDNSPSRRDSIASHANSTFSNAASTRHMLGDMNTPLDRPNPPFLTAGGSQSSLSRDQSPVRDSSSVSLSVNYLPSKFSTALLSPGGRRRKGKGDAALPKMGGGVEAFRSGEARMPGENDEDYDGVTSGWFGKEGGRTRPKGRWNRFKWLLFVANIFLSAYSLIGLLFCLLTWFNIWTNADVVRVGNVPELITSTIAASLGIVTSLIGWAGILLNNRMFLAVYSFLLWICFAFLVVPGYITYKKHTFNLEGKINAQWSRNLGSEGRMRIQTQLGCCGYFSPFVEATVTATCYARSILPGCKRPYIEFERVVLQRWYIVAFALVPLHLAVMIIGLLCSNHVTYRFGKGMMPKAYRLSMNSMAVIMDNYANQLAEQFGSDVASEVLARSRSNLKLDAMPTMGYSTAQSSAYSSKYEPITHRNHHEGNSAS</sequence>
<organism evidence="1 2">
    <name type="scientific">Pleurotus cornucopiae</name>
    <name type="common">Cornucopia mushroom</name>
    <dbReference type="NCBI Taxonomy" id="5321"/>
    <lineage>
        <taxon>Eukaryota</taxon>
        <taxon>Fungi</taxon>
        <taxon>Dikarya</taxon>
        <taxon>Basidiomycota</taxon>
        <taxon>Agaricomycotina</taxon>
        <taxon>Agaricomycetes</taxon>
        <taxon>Agaricomycetidae</taxon>
        <taxon>Agaricales</taxon>
        <taxon>Pleurotineae</taxon>
        <taxon>Pleurotaceae</taxon>
        <taxon>Pleurotus</taxon>
    </lineage>
</organism>
<comment type="caution">
    <text evidence="1">The sequence shown here is derived from an EMBL/GenBank/DDBJ whole genome shotgun (WGS) entry which is preliminary data.</text>
</comment>
<protein>
    <submittedName>
        <fullName evidence="1">Uncharacterized protein</fullName>
    </submittedName>
</protein>
<gene>
    <name evidence="1" type="ORF">CCMSSC00406_0006345</name>
</gene>
<keyword evidence="2" id="KW-1185">Reference proteome</keyword>